<accession>A0A8J3ZH81</accession>
<keyword evidence="2" id="KW-0812">Transmembrane</keyword>
<feature type="transmembrane region" description="Helical" evidence="2">
    <location>
        <begin position="123"/>
        <end position="141"/>
    </location>
</feature>
<feature type="region of interest" description="Disordered" evidence="1">
    <location>
        <begin position="1"/>
        <end position="28"/>
    </location>
</feature>
<feature type="transmembrane region" description="Helical" evidence="2">
    <location>
        <begin position="513"/>
        <end position="530"/>
    </location>
</feature>
<feature type="transmembrane region" description="Helical" evidence="2">
    <location>
        <begin position="96"/>
        <end position="117"/>
    </location>
</feature>
<feature type="transmembrane region" description="Helical" evidence="2">
    <location>
        <begin position="161"/>
        <end position="180"/>
    </location>
</feature>
<feature type="transmembrane region" description="Helical" evidence="2">
    <location>
        <begin position="43"/>
        <end position="62"/>
    </location>
</feature>
<organism evidence="3 4">
    <name type="scientific">Virgisporangium aurantiacum</name>
    <dbReference type="NCBI Taxonomy" id="175570"/>
    <lineage>
        <taxon>Bacteria</taxon>
        <taxon>Bacillati</taxon>
        <taxon>Actinomycetota</taxon>
        <taxon>Actinomycetes</taxon>
        <taxon>Micromonosporales</taxon>
        <taxon>Micromonosporaceae</taxon>
        <taxon>Virgisporangium</taxon>
    </lineage>
</organism>
<comment type="caution">
    <text evidence="3">The sequence shown here is derived from an EMBL/GenBank/DDBJ whole genome shotgun (WGS) entry which is preliminary data.</text>
</comment>
<dbReference type="EMBL" id="BOPG01000082">
    <property type="protein sequence ID" value="GIJ62763.1"/>
    <property type="molecule type" value="Genomic_DNA"/>
</dbReference>
<evidence type="ECO:0000256" key="2">
    <source>
        <dbReference type="SAM" id="Phobius"/>
    </source>
</evidence>
<evidence type="ECO:0000313" key="4">
    <source>
        <dbReference type="Proteomes" id="UP000612585"/>
    </source>
</evidence>
<evidence type="ECO:0000313" key="3">
    <source>
        <dbReference type="EMBL" id="GIJ62763.1"/>
    </source>
</evidence>
<sequence>MTLPTDERSPIIAQRVGPTGEPAAPSAPATRAGRLRWLAGSGWPPAALLVLATTALLSFYGVGVGTTAAFAAYIVVCVVLPGALVWRAATPAGRWFGADVAAGAAVGYAGEVAVYIVGRWLDVPFLVLAWPVGVIGTFLAVPRLRRYFRGAPDARRTPVWYSWCLAATVAATVLWSVKFFRWYGLTWPGYANVDTDSPFHLALIGEAKHHMPMQVPWLAGEPLYYHWFVYAEMAATSWVTGIEPQVLLLRLAVLPMLGAFVVLVAPLAMRLFGAWWTGIAAPFVTLFVLAPDPYAWPLPTFHITNAFGPVDDGSVLRLTVWTGPTQTFGALLFVPVVLVLVDLLRRQATGVAAWVLFGLMVAAVAGAKATYLPLLVAALLLVIAGRAVAARQLHRPATGAVGIALGIGLCAQVVLFGGTAQGGLYVGALKNLNLAGITGTGVLAGPGLWRPLLVLAVTAWCWICVWAGISGLVRRRQVLEPAVLLLIGLGVAGAGAMLLLAQQGDSQRFFFEAARPYLSVAAVGGLAAVLRPGAPARLRVPMLLGAVCAGAVVVRLTRSLDRTTMPATWNTSGPTHLVAELLWPYLALAGCAAVAIVALAFFRRSVPLLRGTSHALVIALLAGFGVAATVQNYTRLGADGARQGWRGDALRQRPADPMVPGPIITEGTREAGRWLRGHSDPDDLIATNAHCLPARYPTCVNLHFAIAAYTERRVLVEGWGFTHRAHQVAKERGTWMGFVPYWDPEKLTANDAVFRAPDVAGAALLRSRYRVRWLFVDETGPVPNMPGDVAEFRFRSGRTAVYELVEPASDR</sequence>
<feature type="transmembrane region" description="Helical" evidence="2">
    <location>
        <begin position="371"/>
        <end position="389"/>
    </location>
</feature>
<protein>
    <submittedName>
        <fullName evidence="3">Uncharacterized protein</fullName>
    </submittedName>
</protein>
<evidence type="ECO:0000256" key="1">
    <source>
        <dbReference type="SAM" id="MobiDB-lite"/>
    </source>
</evidence>
<feature type="transmembrane region" description="Helical" evidence="2">
    <location>
        <begin position="581"/>
        <end position="602"/>
    </location>
</feature>
<feature type="transmembrane region" description="Helical" evidence="2">
    <location>
        <begin position="401"/>
        <end position="428"/>
    </location>
</feature>
<feature type="transmembrane region" description="Helical" evidence="2">
    <location>
        <begin position="448"/>
        <end position="469"/>
    </location>
</feature>
<feature type="transmembrane region" description="Helical" evidence="2">
    <location>
        <begin position="481"/>
        <end position="501"/>
    </location>
</feature>
<feature type="transmembrane region" description="Helical" evidence="2">
    <location>
        <begin position="542"/>
        <end position="561"/>
    </location>
</feature>
<feature type="transmembrane region" description="Helical" evidence="2">
    <location>
        <begin position="614"/>
        <end position="633"/>
    </location>
</feature>
<feature type="transmembrane region" description="Helical" evidence="2">
    <location>
        <begin position="247"/>
        <end position="265"/>
    </location>
</feature>
<gene>
    <name evidence="3" type="ORF">Vau01_102790</name>
</gene>
<reference evidence="3" key="1">
    <citation type="submission" date="2021-01" db="EMBL/GenBank/DDBJ databases">
        <title>Whole genome shotgun sequence of Virgisporangium aurantiacum NBRC 16421.</title>
        <authorList>
            <person name="Komaki H."/>
            <person name="Tamura T."/>
        </authorList>
    </citation>
    <scope>NUCLEOTIDE SEQUENCE</scope>
    <source>
        <strain evidence="3">NBRC 16421</strain>
    </source>
</reference>
<feature type="transmembrane region" description="Helical" evidence="2">
    <location>
        <begin position="68"/>
        <end position="89"/>
    </location>
</feature>
<keyword evidence="2" id="KW-1133">Transmembrane helix</keyword>
<dbReference type="RefSeq" id="WP_204008615.1">
    <property type="nucleotide sequence ID" value="NZ_BOPG01000082.1"/>
</dbReference>
<feature type="transmembrane region" description="Helical" evidence="2">
    <location>
        <begin position="272"/>
        <end position="290"/>
    </location>
</feature>
<keyword evidence="4" id="KW-1185">Reference proteome</keyword>
<feature type="transmembrane region" description="Helical" evidence="2">
    <location>
        <begin position="348"/>
        <end position="365"/>
    </location>
</feature>
<feature type="transmembrane region" description="Helical" evidence="2">
    <location>
        <begin position="318"/>
        <end position="341"/>
    </location>
</feature>
<name>A0A8J3ZH81_9ACTN</name>
<dbReference type="Proteomes" id="UP000612585">
    <property type="component" value="Unassembled WGS sequence"/>
</dbReference>
<dbReference type="AlphaFoldDB" id="A0A8J3ZH81"/>
<keyword evidence="2" id="KW-0472">Membrane</keyword>
<proteinExistence type="predicted"/>